<protein>
    <submittedName>
        <fullName evidence="2">Uncharacterized protein</fullName>
    </submittedName>
</protein>
<reference evidence="2 3" key="1">
    <citation type="journal article" date="2014" name="BMC Genomics">
        <title>Comparative genomics of the major fungal agents of human and animal Sporotrichosis: Sporothrix schenckii and Sporothrix brasiliensis.</title>
        <authorList>
            <person name="Teixeira M.M."/>
            <person name="de Almeida L.G."/>
            <person name="Kubitschek-Barreira P."/>
            <person name="Alves F.L."/>
            <person name="Kioshima E.S."/>
            <person name="Abadio A.K."/>
            <person name="Fernandes L."/>
            <person name="Derengowski L.S."/>
            <person name="Ferreira K.S."/>
            <person name="Souza R.C."/>
            <person name="Ruiz J.C."/>
            <person name="de Andrade N.C."/>
            <person name="Paes H.C."/>
            <person name="Nicola A.M."/>
            <person name="Albuquerque P."/>
            <person name="Gerber A.L."/>
            <person name="Martins V.P."/>
            <person name="Peconick L.D."/>
            <person name="Neto A.V."/>
            <person name="Chaucanez C.B."/>
            <person name="Silva P.A."/>
            <person name="Cunha O.L."/>
            <person name="de Oliveira F.F."/>
            <person name="dos Santos T.C."/>
            <person name="Barros A.L."/>
            <person name="Soares M.A."/>
            <person name="de Oliveira L.M."/>
            <person name="Marini M.M."/>
            <person name="Villalobos-Duno H."/>
            <person name="Cunha M.M."/>
            <person name="de Hoog S."/>
            <person name="da Silveira J.F."/>
            <person name="Henrissat B."/>
            <person name="Nino-Vega G.A."/>
            <person name="Cisalpino P.S."/>
            <person name="Mora-Montes H.M."/>
            <person name="Almeida S.R."/>
            <person name="Stajich J.E."/>
            <person name="Lopes-Bezerra L.M."/>
            <person name="Vasconcelos A.T."/>
            <person name="Felipe M.S."/>
        </authorList>
    </citation>
    <scope>NUCLEOTIDE SEQUENCE [LARGE SCALE GENOMIC DNA]</scope>
    <source>
        <strain evidence="2 3">1099-18</strain>
    </source>
</reference>
<dbReference type="Proteomes" id="UP000033710">
    <property type="component" value="Unassembled WGS sequence"/>
</dbReference>
<organism evidence="2 3">
    <name type="scientific">Sporothrix schenckii 1099-18</name>
    <dbReference type="NCBI Taxonomy" id="1397361"/>
    <lineage>
        <taxon>Eukaryota</taxon>
        <taxon>Fungi</taxon>
        <taxon>Dikarya</taxon>
        <taxon>Ascomycota</taxon>
        <taxon>Pezizomycotina</taxon>
        <taxon>Sordariomycetes</taxon>
        <taxon>Sordariomycetidae</taxon>
        <taxon>Ophiostomatales</taxon>
        <taxon>Ophiostomataceae</taxon>
        <taxon>Sporothrix</taxon>
    </lineage>
</organism>
<dbReference type="RefSeq" id="XP_016592276.1">
    <property type="nucleotide sequence ID" value="XM_016733403.1"/>
</dbReference>
<dbReference type="OrthoDB" id="10365534at2759"/>
<name>A0A0F2ML91_SPOSC</name>
<dbReference type="VEuPathDB" id="FungiDB:SPSK_06702"/>
<dbReference type="AlphaFoldDB" id="A0A0F2ML91"/>
<gene>
    <name evidence="2" type="ORF">SPSK_06702</name>
</gene>
<feature type="region of interest" description="Disordered" evidence="1">
    <location>
        <begin position="1"/>
        <end position="41"/>
    </location>
</feature>
<evidence type="ECO:0000313" key="2">
    <source>
        <dbReference type="EMBL" id="KJR89600.1"/>
    </source>
</evidence>
<dbReference type="KEGG" id="ssck:SPSK_06702"/>
<evidence type="ECO:0000313" key="3">
    <source>
        <dbReference type="Proteomes" id="UP000033710"/>
    </source>
</evidence>
<sequence>MAIAAVITSTSSTKRKASPGAADGDTERRKRRVWSANKPNSTSDGLLTPAVCDFNTLSLGSPVPFSKNGALAPVAQMELYYPLPIDCPSQNSVTADASVGHHNDSDLFVPQNDDCVVIDVGDDGYKMPPDLERELFGPPVEELLRMDAEAAASSQPVQL</sequence>
<dbReference type="EMBL" id="AXCR01000001">
    <property type="protein sequence ID" value="KJR89600.1"/>
    <property type="molecule type" value="Genomic_DNA"/>
</dbReference>
<dbReference type="GeneID" id="27668680"/>
<proteinExistence type="predicted"/>
<accession>A0A0F2ML91</accession>
<reference evidence="2 3" key="2">
    <citation type="journal article" date="2015" name="Eukaryot. Cell">
        <title>Asexual propagation of a virulent clone complex in a human and feline outbreak of sporotrichosis.</title>
        <authorList>
            <person name="Teixeira Mde M."/>
            <person name="Rodrigues A.M."/>
            <person name="Tsui C.K."/>
            <person name="de Almeida L.G."/>
            <person name="Van Diepeningen A.D."/>
            <person name="van den Ende B.G."/>
            <person name="Fernandes G.F."/>
            <person name="Kano R."/>
            <person name="Hamelin R.C."/>
            <person name="Lopes-Bezerra L.M."/>
            <person name="Vasconcelos A.T."/>
            <person name="de Hoog S."/>
            <person name="de Camargo Z.P."/>
            <person name="Felipe M.S."/>
        </authorList>
    </citation>
    <scope>NUCLEOTIDE SEQUENCE [LARGE SCALE GENOMIC DNA]</scope>
    <source>
        <strain evidence="2 3">1099-18</strain>
    </source>
</reference>
<evidence type="ECO:0000256" key="1">
    <source>
        <dbReference type="SAM" id="MobiDB-lite"/>
    </source>
</evidence>
<comment type="caution">
    <text evidence="2">The sequence shown here is derived from an EMBL/GenBank/DDBJ whole genome shotgun (WGS) entry which is preliminary data.</text>
</comment>